<dbReference type="InterPro" id="IPR016161">
    <property type="entry name" value="Ald_DH/histidinol_DH"/>
</dbReference>
<protein>
    <submittedName>
        <fullName evidence="3">Coniferyl aldehyde dehydrogenase</fullName>
    </submittedName>
</protein>
<keyword evidence="2" id="KW-0175">Coiled coil</keyword>
<dbReference type="AlphaFoldDB" id="A0A7V6TXP2"/>
<evidence type="ECO:0000256" key="1">
    <source>
        <dbReference type="ARBA" id="ARBA00023002"/>
    </source>
</evidence>
<proteinExistence type="predicted"/>
<dbReference type="SUPFAM" id="SSF53720">
    <property type="entry name" value="ALDH-like"/>
    <property type="match status" value="1"/>
</dbReference>
<dbReference type="InterPro" id="IPR016162">
    <property type="entry name" value="Ald_DH_N"/>
</dbReference>
<dbReference type="Proteomes" id="UP000551563">
    <property type="component" value="Unassembled WGS sequence"/>
</dbReference>
<evidence type="ECO:0000256" key="2">
    <source>
        <dbReference type="SAM" id="Coils"/>
    </source>
</evidence>
<reference evidence="3 4" key="1">
    <citation type="journal article" date="2020" name="Biotechnol. Biofuels">
        <title>New insights from the biogas microbiome by comprehensive genome-resolved metagenomics of nearly 1600 species originating from multiple anaerobic digesters.</title>
        <authorList>
            <person name="Campanaro S."/>
            <person name="Treu L."/>
            <person name="Rodriguez-R L.M."/>
            <person name="Kovalovszki A."/>
            <person name="Ziels R.M."/>
            <person name="Maus I."/>
            <person name="Zhu X."/>
            <person name="Kougias P.G."/>
            <person name="Basile A."/>
            <person name="Luo G."/>
            <person name="Schluter A."/>
            <person name="Konstantinidis K.T."/>
            <person name="Angelidaki I."/>
        </authorList>
    </citation>
    <scope>NUCLEOTIDE SEQUENCE [LARGE SCALE GENOMIC DNA]</scope>
    <source>
        <strain evidence="3">AS04akNAM_66</strain>
    </source>
</reference>
<sequence>MPRNSSLPARPRILPMAAEEQMLQLPFERLRHAWLESRPACEQRLDDLKRLRERLEARLDEMAKAISADFGNRSLHETLLGEASVVFAEIDDALHNLKRW</sequence>
<dbReference type="EMBL" id="DUMN01000004">
    <property type="protein sequence ID" value="HHV66050.1"/>
    <property type="molecule type" value="Genomic_DNA"/>
</dbReference>
<gene>
    <name evidence="3" type="ORF">GXX48_00140</name>
</gene>
<evidence type="ECO:0000313" key="4">
    <source>
        <dbReference type="Proteomes" id="UP000551563"/>
    </source>
</evidence>
<feature type="coiled-coil region" evidence="2">
    <location>
        <begin position="38"/>
        <end position="68"/>
    </location>
</feature>
<dbReference type="GO" id="GO:0016491">
    <property type="term" value="F:oxidoreductase activity"/>
    <property type="evidence" value="ECO:0007669"/>
    <property type="project" value="UniProtKB-KW"/>
</dbReference>
<feature type="non-terminal residue" evidence="3">
    <location>
        <position position="100"/>
    </location>
</feature>
<keyword evidence="1" id="KW-0560">Oxidoreductase</keyword>
<comment type="caution">
    <text evidence="3">The sequence shown here is derived from an EMBL/GenBank/DDBJ whole genome shotgun (WGS) entry which is preliminary data.</text>
</comment>
<accession>A0A7V6TXP2</accession>
<organism evidence="3 4">
    <name type="scientific">Brucella intermedia</name>
    <dbReference type="NCBI Taxonomy" id="94625"/>
    <lineage>
        <taxon>Bacteria</taxon>
        <taxon>Pseudomonadati</taxon>
        <taxon>Pseudomonadota</taxon>
        <taxon>Alphaproteobacteria</taxon>
        <taxon>Hyphomicrobiales</taxon>
        <taxon>Brucellaceae</taxon>
        <taxon>Brucella/Ochrobactrum group</taxon>
        <taxon>Brucella</taxon>
    </lineage>
</organism>
<evidence type="ECO:0000313" key="3">
    <source>
        <dbReference type="EMBL" id="HHV66050.1"/>
    </source>
</evidence>
<dbReference type="Gene3D" id="3.40.605.10">
    <property type="entry name" value="Aldehyde Dehydrogenase, Chain A, domain 1"/>
    <property type="match status" value="1"/>
</dbReference>
<name>A0A7V6TXP2_9HYPH</name>